<accession>A0A7I8KNB8</accession>
<dbReference type="AlphaFoldDB" id="A0A7I8KNB8"/>
<dbReference type="EMBL" id="LR746270">
    <property type="protein sequence ID" value="CAA7399307.1"/>
    <property type="molecule type" value="Genomic_DNA"/>
</dbReference>
<keyword evidence="3" id="KW-1185">Reference proteome</keyword>
<protein>
    <submittedName>
        <fullName evidence="2">Uncharacterized protein</fullName>
    </submittedName>
</protein>
<organism evidence="2 3">
    <name type="scientific">Spirodela intermedia</name>
    <name type="common">Intermediate duckweed</name>
    <dbReference type="NCBI Taxonomy" id="51605"/>
    <lineage>
        <taxon>Eukaryota</taxon>
        <taxon>Viridiplantae</taxon>
        <taxon>Streptophyta</taxon>
        <taxon>Embryophyta</taxon>
        <taxon>Tracheophyta</taxon>
        <taxon>Spermatophyta</taxon>
        <taxon>Magnoliopsida</taxon>
        <taxon>Liliopsida</taxon>
        <taxon>Araceae</taxon>
        <taxon>Lemnoideae</taxon>
        <taxon>Spirodela</taxon>
    </lineage>
</organism>
<sequence length="39" mass="4182">MNIFAIFGCLWGTAMRPPGRSWSAKDPPSAETKQATAVS</sequence>
<name>A0A7I8KNB8_SPIIN</name>
<gene>
    <name evidence="2" type="ORF">SI8410_07009977</name>
</gene>
<proteinExistence type="predicted"/>
<evidence type="ECO:0000256" key="1">
    <source>
        <dbReference type="SAM" id="MobiDB-lite"/>
    </source>
</evidence>
<evidence type="ECO:0000313" key="3">
    <source>
        <dbReference type="Proteomes" id="UP000663760"/>
    </source>
</evidence>
<evidence type="ECO:0000313" key="2">
    <source>
        <dbReference type="EMBL" id="CAA7399307.1"/>
    </source>
</evidence>
<dbReference type="Proteomes" id="UP000663760">
    <property type="component" value="Chromosome 7"/>
</dbReference>
<feature type="region of interest" description="Disordered" evidence="1">
    <location>
        <begin position="16"/>
        <end position="39"/>
    </location>
</feature>
<reference evidence="2" key="1">
    <citation type="submission" date="2020-02" db="EMBL/GenBank/DDBJ databases">
        <authorList>
            <person name="Scholz U."/>
            <person name="Mascher M."/>
            <person name="Fiebig A."/>
        </authorList>
    </citation>
    <scope>NUCLEOTIDE SEQUENCE</scope>
</reference>